<keyword evidence="2" id="KW-1185">Reference proteome</keyword>
<gene>
    <name evidence="1" type="ORF">KI387_010041</name>
</gene>
<comment type="caution">
    <text evidence="1">The sequence shown here is derived from an EMBL/GenBank/DDBJ whole genome shotgun (WGS) entry which is preliminary data.</text>
</comment>
<name>A0AA38FKE0_TAXCH</name>
<dbReference type="AlphaFoldDB" id="A0AA38FKE0"/>
<organism evidence="1 2">
    <name type="scientific">Taxus chinensis</name>
    <name type="common">Chinese yew</name>
    <name type="synonym">Taxus wallichiana var. chinensis</name>
    <dbReference type="NCBI Taxonomy" id="29808"/>
    <lineage>
        <taxon>Eukaryota</taxon>
        <taxon>Viridiplantae</taxon>
        <taxon>Streptophyta</taxon>
        <taxon>Embryophyta</taxon>
        <taxon>Tracheophyta</taxon>
        <taxon>Spermatophyta</taxon>
        <taxon>Pinopsida</taxon>
        <taxon>Pinidae</taxon>
        <taxon>Conifers II</taxon>
        <taxon>Cupressales</taxon>
        <taxon>Taxaceae</taxon>
        <taxon>Taxus</taxon>
    </lineage>
</organism>
<dbReference type="Proteomes" id="UP000824469">
    <property type="component" value="Unassembled WGS sequence"/>
</dbReference>
<protein>
    <submittedName>
        <fullName evidence="1">Uncharacterized protein</fullName>
    </submittedName>
</protein>
<accession>A0AA38FKE0</accession>
<sequence length="63" mass="6403">MEAGVGNGILNATEAGVGNGILNATEVGNYHLNVGSGSDGSPSAEFVKFEKPHGTLQEHVPEP</sequence>
<evidence type="ECO:0000313" key="2">
    <source>
        <dbReference type="Proteomes" id="UP000824469"/>
    </source>
</evidence>
<feature type="non-terminal residue" evidence="1">
    <location>
        <position position="63"/>
    </location>
</feature>
<dbReference type="EMBL" id="JAHRHJ020000008">
    <property type="protein sequence ID" value="KAH9305637.1"/>
    <property type="molecule type" value="Genomic_DNA"/>
</dbReference>
<evidence type="ECO:0000313" key="1">
    <source>
        <dbReference type="EMBL" id="KAH9305637.1"/>
    </source>
</evidence>
<proteinExistence type="predicted"/>
<reference evidence="1 2" key="1">
    <citation type="journal article" date="2021" name="Nat. Plants">
        <title>The Taxus genome provides insights into paclitaxel biosynthesis.</title>
        <authorList>
            <person name="Xiong X."/>
            <person name="Gou J."/>
            <person name="Liao Q."/>
            <person name="Li Y."/>
            <person name="Zhou Q."/>
            <person name="Bi G."/>
            <person name="Li C."/>
            <person name="Du R."/>
            <person name="Wang X."/>
            <person name="Sun T."/>
            <person name="Guo L."/>
            <person name="Liang H."/>
            <person name="Lu P."/>
            <person name="Wu Y."/>
            <person name="Zhang Z."/>
            <person name="Ro D.K."/>
            <person name="Shang Y."/>
            <person name="Huang S."/>
            <person name="Yan J."/>
        </authorList>
    </citation>
    <scope>NUCLEOTIDE SEQUENCE [LARGE SCALE GENOMIC DNA]</scope>
    <source>
        <strain evidence="1">Ta-2019</strain>
    </source>
</reference>